<dbReference type="AlphaFoldDB" id="A0A8H7PPY9"/>
<dbReference type="GO" id="GO:0005829">
    <property type="term" value="C:cytosol"/>
    <property type="evidence" value="ECO:0007669"/>
    <property type="project" value="TreeGrafter"/>
</dbReference>
<proteinExistence type="inferred from homology"/>
<name>A0A8H7PPY9_9FUNG</name>
<feature type="non-terminal residue" evidence="2">
    <location>
        <position position="1"/>
    </location>
</feature>
<sequence length="353" mass="38578">MKQQVYISSYTDDGGEGIYYYTFEDGKLELQSLAATAVNPSFMVFHPNRKTVYTVDEHRDFEGSGGVSAFERSDEDGSLQLKNTVTSKGADPCYITIDNTGSHVIVANYTGGSVATFPAQTDGTVGEVTSFIKHTGETKVNPARQEGPHAHSINLSPSGKYAIALDLGADKAVIYKYNNEDGALTVANEFKFKAGDGPRHLAFAPFNDSWLYAVAELTNDIVFLEFDEANETLHEIQRVAALPEDFKGDNLAAEISILPSGKFLYSSMRGHDSLAIFAINESTGKLTKVGHQSTGGAHPRHFAIDPTGEYIIVANKDSHNLVVFKIDQDTGLLTEVPDSRVEHRQPVCIKFWT</sequence>
<gene>
    <name evidence="2" type="ORF">INT44_008189</name>
</gene>
<evidence type="ECO:0000313" key="3">
    <source>
        <dbReference type="Proteomes" id="UP000612746"/>
    </source>
</evidence>
<evidence type="ECO:0000313" key="2">
    <source>
        <dbReference type="EMBL" id="KAG2177675.1"/>
    </source>
</evidence>
<protein>
    <recommendedName>
        <fullName evidence="4">6-phosphogluconolactonase</fullName>
    </recommendedName>
</protein>
<keyword evidence="3" id="KW-1185">Reference proteome</keyword>
<dbReference type="InterPro" id="IPR011048">
    <property type="entry name" value="Haem_d1_sf"/>
</dbReference>
<dbReference type="Pfam" id="PF10282">
    <property type="entry name" value="Lactonase"/>
    <property type="match status" value="1"/>
</dbReference>
<comment type="similarity">
    <text evidence="1">Belongs to the cycloisomerase 2 family.</text>
</comment>
<dbReference type="EMBL" id="JAEPRA010000012">
    <property type="protein sequence ID" value="KAG2177675.1"/>
    <property type="molecule type" value="Genomic_DNA"/>
</dbReference>
<reference evidence="2" key="1">
    <citation type="submission" date="2020-12" db="EMBL/GenBank/DDBJ databases">
        <title>Metabolic potential, ecology and presence of endohyphal bacteria is reflected in genomic diversity of Mucoromycotina.</title>
        <authorList>
            <person name="Muszewska A."/>
            <person name="Okrasinska A."/>
            <person name="Steczkiewicz K."/>
            <person name="Drgas O."/>
            <person name="Orlowska M."/>
            <person name="Perlinska-Lenart U."/>
            <person name="Aleksandrzak-Piekarczyk T."/>
            <person name="Szatraj K."/>
            <person name="Zielenkiewicz U."/>
            <person name="Pilsyk S."/>
            <person name="Malc E."/>
            <person name="Mieczkowski P."/>
            <person name="Kruszewska J.S."/>
            <person name="Biernat P."/>
            <person name="Pawlowska J."/>
        </authorList>
    </citation>
    <scope>NUCLEOTIDE SEQUENCE</scope>
    <source>
        <strain evidence="2">WA0000051536</strain>
    </source>
</reference>
<accession>A0A8H7PPY9</accession>
<dbReference type="PANTHER" id="PTHR30344">
    <property type="entry name" value="6-PHOSPHOGLUCONOLACTONASE-RELATED"/>
    <property type="match status" value="1"/>
</dbReference>
<dbReference type="Gene3D" id="2.130.10.10">
    <property type="entry name" value="YVTN repeat-like/Quinoprotein amine dehydrogenase"/>
    <property type="match status" value="1"/>
</dbReference>
<organism evidence="2 3">
    <name type="scientific">Umbelopsis vinacea</name>
    <dbReference type="NCBI Taxonomy" id="44442"/>
    <lineage>
        <taxon>Eukaryota</taxon>
        <taxon>Fungi</taxon>
        <taxon>Fungi incertae sedis</taxon>
        <taxon>Mucoromycota</taxon>
        <taxon>Mucoromycotina</taxon>
        <taxon>Umbelopsidomycetes</taxon>
        <taxon>Umbelopsidales</taxon>
        <taxon>Umbelopsidaceae</taxon>
        <taxon>Umbelopsis</taxon>
    </lineage>
</organism>
<comment type="caution">
    <text evidence="2">The sequence shown here is derived from an EMBL/GenBank/DDBJ whole genome shotgun (WGS) entry which is preliminary data.</text>
</comment>
<dbReference type="Proteomes" id="UP000612746">
    <property type="component" value="Unassembled WGS sequence"/>
</dbReference>
<dbReference type="InterPro" id="IPR050282">
    <property type="entry name" value="Cycloisomerase_2"/>
</dbReference>
<dbReference type="FunFam" id="2.130.10.10:FF:000306">
    <property type="entry name" value="3-carboxymuconate cyclase"/>
    <property type="match status" value="1"/>
</dbReference>
<evidence type="ECO:0008006" key="4">
    <source>
        <dbReference type="Google" id="ProtNLM"/>
    </source>
</evidence>
<evidence type="ECO:0000256" key="1">
    <source>
        <dbReference type="ARBA" id="ARBA00005564"/>
    </source>
</evidence>
<dbReference type="OrthoDB" id="9972196at2759"/>
<dbReference type="InterPro" id="IPR015943">
    <property type="entry name" value="WD40/YVTN_repeat-like_dom_sf"/>
</dbReference>
<dbReference type="InterPro" id="IPR019405">
    <property type="entry name" value="Lactonase_7-beta_prop"/>
</dbReference>
<dbReference type="GO" id="GO:0017057">
    <property type="term" value="F:6-phosphogluconolactonase activity"/>
    <property type="evidence" value="ECO:0007669"/>
    <property type="project" value="TreeGrafter"/>
</dbReference>
<dbReference type="PANTHER" id="PTHR30344:SF1">
    <property type="entry name" value="6-PHOSPHOGLUCONOLACTONASE"/>
    <property type="match status" value="1"/>
</dbReference>
<dbReference type="SUPFAM" id="SSF51004">
    <property type="entry name" value="C-terminal (heme d1) domain of cytochrome cd1-nitrite reductase"/>
    <property type="match status" value="1"/>
</dbReference>